<dbReference type="PANTHER" id="PTHR42724">
    <property type="entry name" value="TETRAACYLDISACCHARIDE 4'-KINASE"/>
    <property type="match status" value="1"/>
</dbReference>
<reference evidence="15 16" key="1">
    <citation type="journal article" date="2013" name="Environ. Microbiol.">
        <title>Complete genome, catabolic sub-proteomes and key-metabolites of Desulfobacula toluolica Tol2, a marine, aromatic compound-degrading, sulfate-reducing bacterium.</title>
        <authorList>
            <person name="Wohlbrand L."/>
            <person name="Jacob J.H."/>
            <person name="Kube M."/>
            <person name="Mussmann M."/>
            <person name="Jarling R."/>
            <person name="Beck A."/>
            <person name="Amann R."/>
            <person name="Wilkes H."/>
            <person name="Reinhardt R."/>
            <person name="Rabus R."/>
        </authorList>
    </citation>
    <scope>NUCLEOTIDE SEQUENCE [LARGE SCALE GENOMIC DNA]</scope>
    <source>
        <strain evidence="16">DSM 7467 / Tol2</strain>
    </source>
</reference>
<dbReference type="STRING" id="651182.TOL2_C12460"/>
<comment type="similarity">
    <text evidence="13">Belongs to the LpxK family.</text>
</comment>
<dbReference type="EC" id="2.7.1.130" evidence="3 13"/>
<evidence type="ECO:0000256" key="8">
    <source>
        <dbReference type="ARBA" id="ARBA00022741"/>
    </source>
</evidence>
<protein>
    <recommendedName>
        <fullName evidence="4 13">Tetraacyldisaccharide 4'-kinase</fullName>
        <ecNumber evidence="3 13">2.7.1.130</ecNumber>
    </recommendedName>
    <alternativeName>
        <fullName evidence="12 13">Lipid A 4'-kinase</fullName>
    </alternativeName>
</protein>
<dbReference type="HOGENOM" id="CLU_038816_6_0_7"/>
<accession>K0N5S6</accession>
<dbReference type="EMBL" id="FO203503">
    <property type="protein sequence ID" value="CCK79409.1"/>
    <property type="molecule type" value="Genomic_DNA"/>
</dbReference>
<sequence length="370" mass="41922">MNKLEQRVGYISTRNYQPGIFSFECFLVGISYLYGLGVRFRIWLYQKGILKQKKLPCFVISVGNIVVGGAGKTPMAIYLAKVLKDMGKQPVVVSRGYKGKYKTDAVIVSDGDRIFSNAETSGDEPFMMAQRRAFPVVVGKDRFKAGIQAIAAFSPDVIILDDGFQHLKLKRDLDLLLLDYENPLGNKRFLPAGRLRETPEISSKRADSLIFTRSPDNDKITGGVKNILRYFPDCPWFKTFHTPFIVKHIVHDENLKQDIKDVAGLKGKKVFLFSGLAKNRSFNHSMKECCVNVVDHLEFKDHYRYKDSDILMINTLAKKVGAGLILTTEKDWAKLDPGITWALDLIVIGIQIEFEDPQGFEFLLNSRLKK</sequence>
<comment type="pathway">
    <text evidence="2 13">Glycolipid biosynthesis; lipid IV(A) biosynthesis; lipid IV(A) from (3R)-3-hydroxytetradecanoyl-[acyl-carrier-protein] and UDP-N-acetyl-alpha-D-glucosamine: step 6/6.</text>
</comment>
<keyword evidence="14" id="KW-0812">Transmembrane</keyword>
<evidence type="ECO:0000256" key="1">
    <source>
        <dbReference type="ARBA" id="ARBA00002274"/>
    </source>
</evidence>
<dbReference type="UniPathway" id="UPA00359">
    <property type="reaction ID" value="UER00482"/>
</dbReference>
<dbReference type="PATRIC" id="fig|651182.5.peg.1498"/>
<feature type="transmembrane region" description="Helical" evidence="14">
    <location>
        <begin position="20"/>
        <end position="44"/>
    </location>
</feature>
<keyword evidence="16" id="KW-1185">Reference proteome</keyword>
<evidence type="ECO:0000256" key="2">
    <source>
        <dbReference type="ARBA" id="ARBA00004870"/>
    </source>
</evidence>
<keyword evidence="8 13" id="KW-0547">Nucleotide-binding</keyword>
<proteinExistence type="inferred from homology"/>
<keyword evidence="9 13" id="KW-0418">Kinase</keyword>
<dbReference type="Proteomes" id="UP000007347">
    <property type="component" value="Chromosome"/>
</dbReference>
<keyword evidence="7 13" id="KW-0808">Transferase</keyword>
<dbReference type="GO" id="GO:0005524">
    <property type="term" value="F:ATP binding"/>
    <property type="evidence" value="ECO:0007669"/>
    <property type="project" value="UniProtKB-UniRule"/>
</dbReference>
<evidence type="ECO:0000256" key="7">
    <source>
        <dbReference type="ARBA" id="ARBA00022679"/>
    </source>
</evidence>
<evidence type="ECO:0000256" key="11">
    <source>
        <dbReference type="ARBA" id="ARBA00023098"/>
    </source>
</evidence>
<keyword evidence="14" id="KW-1133">Transmembrane helix</keyword>
<dbReference type="NCBIfam" id="TIGR00682">
    <property type="entry name" value="lpxK"/>
    <property type="match status" value="1"/>
</dbReference>
<evidence type="ECO:0000256" key="5">
    <source>
        <dbReference type="ARBA" id="ARBA00022516"/>
    </source>
</evidence>
<dbReference type="PANTHER" id="PTHR42724:SF1">
    <property type="entry name" value="TETRAACYLDISACCHARIDE 4'-KINASE, MITOCHONDRIAL-RELATED"/>
    <property type="match status" value="1"/>
</dbReference>
<keyword evidence="11 13" id="KW-0443">Lipid metabolism</keyword>
<evidence type="ECO:0000256" key="4">
    <source>
        <dbReference type="ARBA" id="ARBA00016436"/>
    </source>
</evidence>
<keyword evidence="5 13" id="KW-0444">Lipid biosynthesis</keyword>
<dbReference type="KEGG" id="dto:TOL2_C12460"/>
<evidence type="ECO:0000313" key="15">
    <source>
        <dbReference type="EMBL" id="CCK79409.1"/>
    </source>
</evidence>
<evidence type="ECO:0000256" key="6">
    <source>
        <dbReference type="ARBA" id="ARBA00022556"/>
    </source>
</evidence>
<dbReference type="InterPro" id="IPR027417">
    <property type="entry name" value="P-loop_NTPase"/>
</dbReference>
<organism evidence="15 16">
    <name type="scientific">Desulfobacula toluolica (strain DSM 7467 / Tol2)</name>
    <dbReference type="NCBI Taxonomy" id="651182"/>
    <lineage>
        <taxon>Bacteria</taxon>
        <taxon>Pseudomonadati</taxon>
        <taxon>Thermodesulfobacteriota</taxon>
        <taxon>Desulfobacteria</taxon>
        <taxon>Desulfobacterales</taxon>
        <taxon>Desulfobacteraceae</taxon>
        <taxon>Desulfobacula</taxon>
    </lineage>
</organism>
<dbReference type="HAMAP" id="MF_00409">
    <property type="entry name" value="LpxK"/>
    <property type="match status" value="1"/>
</dbReference>
<dbReference type="GO" id="GO:0009244">
    <property type="term" value="P:lipopolysaccharide core region biosynthetic process"/>
    <property type="evidence" value="ECO:0007669"/>
    <property type="project" value="TreeGrafter"/>
</dbReference>
<dbReference type="GO" id="GO:0009245">
    <property type="term" value="P:lipid A biosynthetic process"/>
    <property type="evidence" value="ECO:0007669"/>
    <property type="project" value="UniProtKB-UniRule"/>
</dbReference>
<name>K0N5S6_DESTT</name>
<evidence type="ECO:0000256" key="14">
    <source>
        <dbReference type="SAM" id="Phobius"/>
    </source>
</evidence>
<dbReference type="GO" id="GO:0009029">
    <property type="term" value="F:lipid-A 4'-kinase activity"/>
    <property type="evidence" value="ECO:0007669"/>
    <property type="project" value="UniProtKB-UniRule"/>
</dbReference>
<dbReference type="Pfam" id="PF02606">
    <property type="entry name" value="LpxK"/>
    <property type="match status" value="1"/>
</dbReference>
<evidence type="ECO:0000256" key="12">
    <source>
        <dbReference type="ARBA" id="ARBA00029757"/>
    </source>
</evidence>
<dbReference type="OrthoDB" id="9766423at2"/>
<evidence type="ECO:0000256" key="9">
    <source>
        <dbReference type="ARBA" id="ARBA00022777"/>
    </source>
</evidence>
<dbReference type="InterPro" id="IPR003758">
    <property type="entry name" value="LpxK"/>
</dbReference>
<keyword evidence="6 13" id="KW-0441">Lipid A biosynthesis</keyword>
<evidence type="ECO:0000256" key="10">
    <source>
        <dbReference type="ARBA" id="ARBA00022840"/>
    </source>
</evidence>
<feature type="binding site" evidence="13">
    <location>
        <begin position="66"/>
        <end position="73"/>
    </location>
    <ligand>
        <name>ATP</name>
        <dbReference type="ChEBI" id="CHEBI:30616"/>
    </ligand>
</feature>
<dbReference type="GO" id="GO:0005886">
    <property type="term" value="C:plasma membrane"/>
    <property type="evidence" value="ECO:0007669"/>
    <property type="project" value="TreeGrafter"/>
</dbReference>
<evidence type="ECO:0000256" key="13">
    <source>
        <dbReference type="HAMAP-Rule" id="MF_00409"/>
    </source>
</evidence>
<evidence type="ECO:0000313" key="16">
    <source>
        <dbReference type="Proteomes" id="UP000007347"/>
    </source>
</evidence>
<dbReference type="SUPFAM" id="SSF52540">
    <property type="entry name" value="P-loop containing nucleoside triphosphate hydrolases"/>
    <property type="match status" value="1"/>
</dbReference>
<gene>
    <name evidence="13 15" type="primary">lpxK</name>
    <name evidence="15" type="ordered locus">TOL2_C12460</name>
</gene>
<keyword evidence="10 13" id="KW-0067">ATP-binding</keyword>
<evidence type="ECO:0000256" key="3">
    <source>
        <dbReference type="ARBA" id="ARBA00012071"/>
    </source>
</evidence>
<dbReference type="AlphaFoldDB" id="K0N5S6"/>
<comment type="catalytic activity">
    <reaction evidence="13">
        <text>a lipid A disaccharide + ATP = a lipid IVA + ADP + H(+)</text>
        <dbReference type="Rhea" id="RHEA:67840"/>
        <dbReference type="ChEBI" id="CHEBI:15378"/>
        <dbReference type="ChEBI" id="CHEBI:30616"/>
        <dbReference type="ChEBI" id="CHEBI:176343"/>
        <dbReference type="ChEBI" id="CHEBI:176425"/>
        <dbReference type="ChEBI" id="CHEBI:456216"/>
        <dbReference type="EC" id="2.7.1.130"/>
    </reaction>
</comment>
<comment type="function">
    <text evidence="1 13">Transfers the gamma-phosphate of ATP to the 4'-position of a tetraacyldisaccharide 1-phosphate intermediate (termed DS-1-P) to form tetraacyldisaccharide 1,4'-bis-phosphate (lipid IVA).</text>
</comment>
<keyword evidence="14" id="KW-0472">Membrane</keyword>